<organism evidence="6 7">
    <name type="scientific">Glaesserella parasuis HPS10</name>
    <dbReference type="NCBI Taxonomy" id="1450514"/>
    <lineage>
        <taxon>Bacteria</taxon>
        <taxon>Pseudomonadati</taxon>
        <taxon>Pseudomonadota</taxon>
        <taxon>Gammaproteobacteria</taxon>
        <taxon>Pasteurellales</taxon>
        <taxon>Pasteurellaceae</taxon>
        <taxon>Glaesserella</taxon>
    </lineage>
</organism>
<reference evidence="6 7" key="1">
    <citation type="submission" date="2014-02" db="EMBL/GenBank/DDBJ databases">
        <title>Comparative genomics of Haemophilus parasuis isolated from pig lungs.</title>
        <authorList>
            <person name="Kittichotirat W."/>
            <person name="Bumgarner R.E."/>
            <person name="Lawrence P."/>
        </authorList>
    </citation>
    <scope>NUCLEOTIDE SEQUENCE [LARGE SCALE GENOMIC DNA]</scope>
    <source>
        <strain evidence="6 7">HPS10</strain>
    </source>
</reference>
<sequence length="402" mass="46487">MAKFVKPLTETQIKNLKPKATPYADGNNLYLFVYPSGAKSFAYIYTHPVTKKRVKKKIGDYPDLVLFDARDIAHKYSRLLADDLDPFEYADRLAKEKARQEMTLFDFAQQWRRLKLAQQENKQITMDREWKRLERHLFPYFGNCPLQSLTIFDLVEHFLPLYEVKGDTVEKVIGRLIDICNKAVSLGILQSNHLKDLQRTFTRKNDKPNPTIKAEELPQLFQRLAVSNNFIQAKLLVEWQMLTMLRPAEAVAVEWNDIDFTNAVLHLPAEKMKCTLKKPRAHSVPLSTQALELLAVMKQFNGHKKFVFAHRLKDGKPCSSQTANSVLKRNGYKGVLTAHGLRAMARTYLADQGVEFEIAEACLAHTYGNNVSQRYIRTNILELRRKAMQLWGDYVERSKKKL</sequence>
<keyword evidence="4" id="KW-0233">DNA recombination</keyword>
<name>A0A837B1A2_GLAPU</name>
<dbReference type="AlphaFoldDB" id="A0A837B1A2"/>
<dbReference type="InterPro" id="IPR010998">
    <property type="entry name" value="Integrase_recombinase_N"/>
</dbReference>
<comment type="caution">
    <text evidence="6">The sequence shown here is derived from an EMBL/GenBank/DDBJ whole genome shotgun (WGS) entry which is preliminary data.</text>
</comment>
<proteinExistence type="inferred from homology"/>
<dbReference type="SUPFAM" id="SSF56349">
    <property type="entry name" value="DNA breaking-rejoining enzymes"/>
    <property type="match status" value="1"/>
</dbReference>
<evidence type="ECO:0000313" key="6">
    <source>
        <dbReference type="EMBL" id="KDB46076.1"/>
    </source>
</evidence>
<dbReference type="InterPro" id="IPR002104">
    <property type="entry name" value="Integrase_catalytic"/>
</dbReference>
<accession>A0A837B1A2</accession>
<dbReference type="GO" id="GO:0015074">
    <property type="term" value="P:DNA integration"/>
    <property type="evidence" value="ECO:0007669"/>
    <property type="project" value="UniProtKB-KW"/>
</dbReference>
<evidence type="ECO:0000256" key="4">
    <source>
        <dbReference type="ARBA" id="ARBA00023172"/>
    </source>
</evidence>
<dbReference type="EMBL" id="JDSO01000118">
    <property type="protein sequence ID" value="KDB46076.1"/>
    <property type="molecule type" value="Genomic_DNA"/>
</dbReference>
<dbReference type="GO" id="GO:0006310">
    <property type="term" value="P:DNA recombination"/>
    <property type="evidence" value="ECO:0007669"/>
    <property type="project" value="UniProtKB-KW"/>
</dbReference>
<dbReference type="RefSeq" id="WP_035524262.1">
    <property type="nucleotide sequence ID" value="NZ_JDSO01000118.1"/>
</dbReference>
<evidence type="ECO:0000256" key="3">
    <source>
        <dbReference type="ARBA" id="ARBA00023125"/>
    </source>
</evidence>
<dbReference type="Pfam" id="PF13356">
    <property type="entry name" value="Arm-DNA-bind_3"/>
    <property type="match status" value="1"/>
</dbReference>
<dbReference type="CDD" id="cd00801">
    <property type="entry name" value="INT_P4_C"/>
    <property type="match status" value="1"/>
</dbReference>
<dbReference type="PANTHER" id="PTHR30629">
    <property type="entry name" value="PROPHAGE INTEGRASE"/>
    <property type="match status" value="1"/>
</dbReference>
<dbReference type="GO" id="GO:0003677">
    <property type="term" value="F:DNA binding"/>
    <property type="evidence" value="ECO:0007669"/>
    <property type="project" value="UniProtKB-KW"/>
</dbReference>
<dbReference type="PROSITE" id="PS51898">
    <property type="entry name" value="TYR_RECOMBINASE"/>
    <property type="match status" value="1"/>
</dbReference>
<dbReference type="Pfam" id="PF00589">
    <property type="entry name" value="Phage_integrase"/>
    <property type="match status" value="1"/>
</dbReference>
<gene>
    <name evidence="6" type="ORF">HPS10_08530</name>
</gene>
<keyword evidence="2" id="KW-0229">DNA integration</keyword>
<dbReference type="InterPro" id="IPR038488">
    <property type="entry name" value="Integrase_DNA-bd_sf"/>
</dbReference>
<dbReference type="PANTHER" id="PTHR30629:SF6">
    <property type="entry name" value="PROPHAGE INTEGRASE INTA-RELATED"/>
    <property type="match status" value="1"/>
</dbReference>
<dbReference type="InterPro" id="IPR025166">
    <property type="entry name" value="Integrase_DNA_bind_dom"/>
</dbReference>
<dbReference type="InterPro" id="IPR011010">
    <property type="entry name" value="DNA_brk_join_enz"/>
</dbReference>
<feature type="domain" description="Tyr recombinase" evidence="5">
    <location>
        <begin position="207"/>
        <end position="388"/>
    </location>
</feature>
<dbReference type="Proteomes" id="UP000027036">
    <property type="component" value="Unassembled WGS sequence"/>
</dbReference>
<protein>
    <submittedName>
        <fullName evidence="6">Integrase</fullName>
    </submittedName>
</protein>
<evidence type="ECO:0000259" key="5">
    <source>
        <dbReference type="PROSITE" id="PS51898"/>
    </source>
</evidence>
<dbReference type="Gene3D" id="1.10.443.10">
    <property type="entry name" value="Intergrase catalytic core"/>
    <property type="match status" value="1"/>
</dbReference>
<evidence type="ECO:0000256" key="2">
    <source>
        <dbReference type="ARBA" id="ARBA00022908"/>
    </source>
</evidence>
<evidence type="ECO:0000313" key="7">
    <source>
        <dbReference type="Proteomes" id="UP000027036"/>
    </source>
</evidence>
<dbReference type="InterPro" id="IPR013762">
    <property type="entry name" value="Integrase-like_cat_sf"/>
</dbReference>
<dbReference type="InterPro" id="IPR050808">
    <property type="entry name" value="Phage_Integrase"/>
</dbReference>
<comment type="similarity">
    <text evidence="1">Belongs to the 'phage' integrase family.</text>
</comment>
<keyword evidence="3" id="KW-0238">DNA-binding</keyword>
<dbReference type="Gene3D" id="1.10.150.130">
    <property type="match status" value="1"/>
</dbReference>
<dbReference type="Gene3D" id="3.30.160.390">
    <property type="entry name" value="Integrase, DNA-binding domain"/>
    <property type="match status" value="1"/>
</dbReference>
<evidence type="ECO:0000256" key="1">
    <source>
        <dbReference type="ARBA" id="ARBA00008857"/>
    </source>
</evidence>